<sequence length="179" mass="19762">MASRRPSRHAKLEKADILEMTVRYLRAMQKQQITAAMNSDPGVISKYSMGYNECASEVARYLLTNNSIDSSTRGGILSHLAGCRNALNQLTNSDLARQQVSYPSLPMATANDQLNMASASFPASYAVPTRNERAAMILPNRLACSSPIIPVYADSFYSPLNHSLTAFTGRCDDPVWRPW</sequence>
<dbReference type="GO" id="GO:0046983">
    <property type="term" value="F:protein dimerization activity"/>
    <property type="evidence" value="ECO:0007669"/>
    <property type="project" value="InterPro"/>
</dbReference>
<dbReference type="GO" id="GO:0000981">
    <property type="term" value="F:DNA-binding transcription factor activity, RNA polymerase II-specific"/>
    <property type="evidence" value="ECO:0000318"/>
    <property type="project" value="GO_Central"/>
</dbReference>
<protein>
    <recommendedName>
        <fullName evidence="5">Orange domain-containing protein</fullName>
    </recommendedName>
</protein>
<dbReference type="AlphaFoldDB" id="B3RZ77"/>
<dbReference type="eggNOG" id="KOG4304">
    <property type="taxonomic scope" value="Eukaryota"/>
</dbReference>
<dbReference type="InterPro" id="IPR003650">
    <property type="entry name" value="Orange_dom"/>
</dbReference>
<keyword evidence="2" id="KW-0805">Transcription regulation</keyword>
<evidence type="ECO:0000256" key="4">
    <source>
        <dbReference type="ARBA" id="ARBA00023242"/>
    </source>
</evidence>
<dbReference type="PhylomeDB" id="B3RZ77"/>
<dbReference type="PROSITE" id="PS51054">
    <property type="entry name" value="ORANGE"/>
    <property type="match status" value="1"/>
</dbReference>
<comment type="subcellular location">
    <subcellularLocation>
        <location evidence="1">Nucleus</location>
    </subcellularLocation>
</comment>
<dbReference type="EMBL" id="DS985246">
    <property type="protein sequence ID" value="EDV23795.1"/>
    <property type="molecule type" value="Genomic_DNA"/>
</dbReference>
<evidence type="ECO:0000313" key="6">
    <source>
        <dbReference type="EMBL" id="EDV23795.1"/>
    </source>
</evidence>
<reference evidence="6 7" key="1">
    <citation type="journal article" date="2008" name="Nature">
        <title>The Trichoplax genome and the nature of placozoans.</title>
        <authorList>
            <person name="Srivastava M."/>
            <person name="Begovic E."/>
            <person name="Chapman J."/>
            <person name="Putnam N.H."/>
            <person name="Hellsten U."/>
            <person name="Kawashima T."/>
            <person name="Kuo A."/>
            <person name="Mitros T."/>
            <person name="Salamov A."/>
            <person name="Carpenter M.L."/>
            <person name="Signorovitch A.Y."/>
            <person name="Moreno M.A."/>
            <person name="Kamm K."/>
            <person name="Grimwood J."/>
            <person name="Schmutz J."/>
            <person name="Shapiro H."/>
            <person name="Grigoriev I.V."/>
            <person name="Buss L.W."/>
            <person name="Schierwater B."/>
            <person name="Dellaporta S.L."/>
            <person name="Rokhsar D.S."/>
        </authorList>
    </citation>
    <scope>NUCLEOTIDE SEQUENCE [LARGE SCALE GENOMIC DNA]</scope>
    <source>
        <strain evidence="6 7">Grell-BS-1999</strain>
    </source>
</reference>
<dbReference type="PANTHER" id="PTHR10985">
    <property type="entry name" value="BASIC HELIX-LOOP-HELIX TRANSCRIPTION FACTOR, HES-RELATED"/>
    <property type="match status" value="1"/>
</dbReference>
<dbReference type="GeneID" id="6754893"/>
<dbReference type="InterPro" id="IPR036638">
    <property type="entry name" value="HLH_DNA-bd_sf"/>
</dbReference>
<accession>B3RZ77</accession>
<dbReference type="GO" id="GO:0050767">
    <property type="term" value="P:regulation of neurogenesis"/>
    <property type="evidence" value="ECO:0000318"/>
    <property type="project" value="GO_Central"/>
</dbReference>
<dbReference type="OMA" id="MGYNECA"/>
<keyword evidence="3" id="KW-0804">Transcription</keyword>
<dbReference type="Pfam" id="PF07527">
    <property type="entry name" value="Hairy_orange"/>
    <property type="match status" value="1"/>
</dbReference>
<dbReference type="Proteomes" id="UP000009022">
    <property type="component" value="Unassembled WGS sequence"/>
</dbReference>
<dbReference type="SMART" id="SM00511">
    <property type="entry name" value="ORANGE"/>
    <property type="match status" value="1"/>
</dbReference>
<proteinExistence type="predicted"/>
<dbReference type="OrthoDB" id="6085656at2759"/>
<dbReference type="CTD" id="6754893"/>
<dbReference type="RefSeq" id="XP_002113321.1">
    <property type="nucleotide sequence ID" value="XM_002113285.1"/>
</dbReference>
<dbReference type="GO" id="GO:0005634">
    <property type="term" value="C:nucleus"/>
    <property type="evidence" value="ECO:0000318"/>
    <property type="project" value="GO_Central"/>
</dbReference>
<organism evidence="6 7">
    <name type="scientific">Trichoplax adhaerens</name>
    <name type="common">Trichoplax reptans</name>
    <dbReference type="NCBI Taxonomy" id="10228"/>
    <lineage>
        <taxon>Eukaryota</taxon>
        <taxon>Metazoa</taxon>
        <taxon>Placozoa</taxon>
        <taxon>Uniplacotomia</taxon>
        <taxon>Trichoplacea</taxon>
        <taxon>Trichoplacidae</taxon>
        <taxon>Trichoplax</taxon>
    </lineage>
</organism>
<evidence type="ECO:0000256" key="1">
    <source>
        <dbReference type="ARBA" id="ARBA00004123"/>
    </source>
</evidence>
<dbReference type="GO" id="GO:0000978">
    <property type="term" value="F:RNA polymerase II cis-regulatory region sequence-specific DNA binding"/>
    <property type="evidence" value="ECO:0000318"/>
    <property type="project" value="GO_Central"/>
</dbReference>
<evidence type="ECO:0000256" key="2">
    <source>
        <dbReference type="ARBA" id="ARBA00023015"/>
    </source>
</evidence>
<gene>
    <name evidence="6" type="ORF">TRIADDRAFT_57355</name>
</gene>
<dbReference type="InParanoid" id="B3RZ77"/>
<keyword evidence="7" id="KW-1185">Reference proteome</keyword>
<dbReference type="GO" id="GO:0006357">
    <property type="term" value="P:regulation of transcription by RNA polymerase II"/>
    <property type="evidence" value="ECO:0000318"/>
    <property type="project" value="GO_Central"/>
</dbReference>
<dbReference type="FunCoup" id="B3RZ77">
    <property type="interactions" value="242"/>
</dbReference>
<dbReference type="KEGG" id="tad:TRIADDRAFT_57355"/>
<dbReference type="Gene3D" id="4.10.280.10">
    <property type="entry name" value="Helix-loop-helix DNA-binding domain"/>
    <property type="match status" value="1"/>
</dbReference>
<evidence type="ECO:0000313" key="7">
    <source>
        <dbReference type="Proteomes" id="UP000009022"/>
    </source>
</evidence>
<dbReference type="GO" id="GO:0009952">
    <property type="term" value="P:anterior/posterior pattern specification"/>
    <property type="evidence" value="ECO:0000318"/>
    <property type="project" value="GO_Central"/>
</dbReference>
<dbReference type="SUPFAM" id="SSF158457">
    <property type="entry name" value="Orange domain-like"/>
    <property type="match status" value="1"/>
</dbReference>
<keyword evidence="4" id="KW-0539">Nucleus</keyword>
<name>B3RZ77_TRIAD</name>
<dbReference type="InterPro" id="IPR050370">
    <property type="entry name" value="HES_HEY"/>
</dbReference>
<dbReference type="STRING" id="10228.B3RZ77"/>
<dbReference type="Gene3D" id="6.10.250.980">
    <property type="match status" value="1"/>
</dbReference>
<evidence type="ECO:0000259" key="5">
    <source>
        <dbReference type="PROSITE" id="PS51054"/>
    </source>
</evidence>
<dbReference type="HOGENOM" id="CLU_068550_1_2_1"/>
<evidence type="ECO:0000256" key="3">
    <source>
        <dbReference type="ARBA" id="ARBA00023163"/>
    </source>
</evidence>
<feature type="domain" description="Orange" evidence="5">
    <location>
        <begin position="47"/>
        <end position="80"/>
    </location>
</feature>